<feature type="compositionally biased region" description="Basic and acidic residues" evidence="1">
    <location>
        <begin position="404"/>
        <end position="419"/>
    </location>
</feature>
<accession>A0ABS6FE88</accession>
<evidence type="ECO:0000313" key="2">
    <source>
        <dbReference type="EMBL" id="MBU5668499.1"/>
    </source>
</evidence>
<reference evidence="2 3" key="1">
    <citation type="submission" date="2021-06" db="EMBL/GenBank/DDBJ databases">
        <authorList>
            <person name="Sun Q."/>
            <person name="Li D."/>
        </authorList>
    </citation>
    <scope>NUCLEOTIDE SEQUENCE [LARGE SCALE GENOMIC DNA]</scope>
    <source>
        <strain evidence="2 3">MSJ-1</strain>
    </source>
</reference>
<evidence type="ECO:0000256" key="1">
    <source>
        <dbReference type="SAM" id="MobiDB-lite"/>
    </source>
</evidence>
<name>A0ABS6FE88_9FIRM</name>
<comment type="caution">
    <text evidence="2">The sequence shown here is derived from an EMBL/GenBank/DDBJ whole genome shotgun (WGS) entry which is preliminary data.</text>
</comment>
<proteinExistence type="predicted"/>
<evidence type="ECO:0000313" key="3">
    <source>
        <dbReference type="Proteomes" id="UP000783742"/>
    </source>
</evidence>
<dbReference type="RefSeq" id="WP_216548273.1">
    <property type="nucleotide sequence ID" value="NZ_JAHLQO010000001.1"/>
</dbReference>
<organism evidence="2 3">
    <name type="scientific">Peptoniphilus ovalis</name>
    <dbReference type="NCBI Taxonomy" id="2841503"/>
    <lineage>
        <taxon>Bacteria</taxon>
        <taxon>Bacillati</taxon>
        <taxon>Bacillota</taxon>
        <taxon>Tissierellia</taxon>
        <taxon>Tissierellales</taxon>
        <taxon>Peptoniphilaceae</taxon>
        <taxon>Peptoniphilus</taxon>
    </lineage>
</organism>
<feature type="region of interest" description="Disordered" evidence="1">
    <location>
        <begin position="395"/>
        <end position="428"/>
    </location>
</feature>
<dbReference type="EMBL" id="JAHLQO010000001">
    <property type="protein sequence ID" value="MBU5668499.1"/>
    <property type="molecule type" value="Genomic_DNA"/>
</dbReference>
<dbReference type="Proteomes" id="UP000783742">
    <property type="component" value="Unassembled WGS sequence"/>
</dbReference>
<gene>
    <name evidence="2" type="ORF">KQI68_01460</name>
</gene>
<sequence>MLITSMPLYLLAAEDSSGVGGYSSPGFKPTVQKPWIKISENDSYRLTLYRADTKKDMNKGKATKIGKSVLYPAKGKTVPTDAATSGKSVFEYHGGEKQPTKLLKIKNNLAYRIPLDAETKAQELFMQGFKDEEGKSEYIKSKMLTFENATGWTDEYIAGIFGEKAKYKGLIELAGDAGNASAVVNEDGTIKKGFFKVYIEPVMAFKDGTISTYKDLTSKQEFDAWKGNKKLAMSMKDLIYWQASLYSAYNDLNAATVPGLLSWAVSGTANAIHLSKPQKEINMVAHTGGLISNTDPLKIKQLMQPYSKGAKIPASERAFDSMGVGIYEIKQDEGKPIEDRPNQFDIYYYEEKLEKDKKNQCDGGWDKEKQIWNICEPEDEGYTYVEYCVTESDNPLGKSPQDLKTPHPDCKTVPRKDRPPVPLKPNENIIVKWKKDKPKKEEQETRNYKFTVPEWRLNRYVKDMDIA</sequence>
<protein>
    <submittedName>
        <fullName evidence="2">Uncharacterized protein</fullName>
    </submittedName>
</protein>
<keyword evidence="3" id="KW-1185">Reference proteome</keyword>